<dbReference type="InterPro" id="IPR045584">
    <property type="entry name" value="Pilin-like"/>
</dbReference>
<dbReference type="EMBL" id="LBWG01000027">
    <property type="protein sequence ID" value="KKR03524.1"/>
    <property type="molecule type" value="Genomic_DNA"/>
</dbReference>
<dbReference type="AlphaFoldDB" id="A0A0G0MHI8"/>
<evidence type="ECO:0000313" key="3">
    <source>
        <dbReference type="Proteomes" id="UP000033935"/>
    </source>
</evidence>
<gene>
    <name evidence="2" type="ORF">UT30_C0027G0008</name>
</gene>
<evidence type="ECO:0000313" key="2">
    <source>
        <dbReference type="EMBL" id="KKR03524.1"/>
    </source>
</evidence>
<dbReference type="Pfam" id="PF07963">
    <property type="entry name" value="N_methyl"/>
    <property type="match status" value="1"/>
</dbReference>
<dbReference type="NCBIfam" id="TIGR02532">
    <property type="entry name" value="IV_pilin_GFxxxE"/>
    <property type="match status" value="1"/>
</dbReference>
<dbReference type="SUPFAM" id="SSF54523">
    <property type="entry name" value="Pili subunits"/>
    <property type="match status" value="1"/>
</dbReference>
<keyword evidence="1" id="KW-0472">Membrane</keyword>
<comment type="caution">
    <text evidence="2">The sequence shown here is derived from an EMBL/GenBank/DDBJ whole genome shotgun (WGS) entry which is preliminary data.</text>
</comment>
<dbReference type="Gene3D" id="3.30.700.10">
    <property type="entry name" value="Glycoprotein, Type 4 Pilin"/>
    <property type="match status" value="1"/>
</dbReference>
<name>A0A0G0MHI8_9BACT</name>
<accession>A0A0G0MHI8</accession>
<proteinExistence type="predicted"/>
<sequence>MITNWLGHWGRKLFGFTLVELLITISIIVILAGLLLPSLQHAKERTKGIACSNNLKQIGLTQSMYSNDFNDWIVPGRDADAIFAFELLSGTRRRSYMSQTQTPSYGLKYYGDELTKGSFVCPMETTKFGRDYNVLFGFTHYGYNTWLCGDSCSTATTNYNHHKLSNITNPSVTIFSGDTEALNSSHIIAMGRLSYRHGGVNPPNMGSLVYGTGRSNIVYLDGHVSNVRGQTGTSELEKGFSY</sequence>
<reference evidence="2 3" key="1">
    <citation type="journal article" date="2015" name="Nature">
        <title>rRNA introns, odd ribosomes, and small enigmatic genomes across a large radiation of phyla.</title>
        <authorList>
            <person name="Brown C.T."/>
            <person name="Hug L.A."/>
            <person name="Thomas B.C."/>
            <person name="Sharon I."/>
            <person name="Castelle C.J."/>
            <person name="Singh A."/>
            <person name="Wilkins M.J."/>
            <person name="Williams K.H."/>
            <person name="Banfield J.F."/>
        </authorList>
    </citation>
    <scope>NUCLEOTIDE SEQUENCE [LARGE SCALE GENOMIC DNA]</scope>
</reference>
<dbReference type="PANTHER" id="PTHR30093">
    <property type="entry name" value="GENERAL SECRETION PATHWAY PROTEIN G"/>
    <property type="match status" value="1"/>
</dbReference>
<keyword evidence="1" id="KW-1133">Transmembrane helix</keyword>
<dbReference type="PANTHER" id="PTHR30093:SF2">
    <property type="entry name" value="TYPE II SECRETION SYSTEM PROTEIN H"/>
    <property type="match status" value="1"/>
</dbReference>
<dbReference type="PATRIC" id="fig|1618995.3.peg.939"/>
<dbReference type="InterPro" id="IPR012902">
    <property type="entry name" value="N_methyl_site"/>
</dbReference>
<organism evidence="2 3">
    <name type="scientific">Candidatus Uhrbacteria bacterium GW2011_GWF2_39_13</name>
    <dbReference type="NCBI Taxonomy" id="1618995"/>
    <lineage>
        <taxon>Bacteria</taxon>
        <taxon>Candidatus Uhriibacteriota</taxon>
    </lineage>
</organism>
<protein>
    <submittedName>
        <fullName evidence="2">Uncharacterized protein</fullName>
    </submittedName>
</protein>
<feature type="transmembrane region" description="Helical" evidence="1">
    <location>
        <begin position="13"/>
        <end position="36"/>
    </location>
</feature>
<evidence type="ECO:0000256" key="1">
    <source>
        <dbReference type="SAM" id="Phobius"/>
    </source>
</evidence>
<dbReference type="Proteomes" id="UP000033935">
    <property type="component" value="Unassembled WGS sequence"/>
</dbReference>
<keyword evidence="1" id="KW-0812">Transmembrane</keyword>